<dbReference type="PANTHER" id="PTHR33693">
    <property type="entry name" value="TYPE-5 URACIL-DNA GLYCOSYLASE"/>
    <property type="match status" value="1"/>
</dbReference>
<keyword evidence="7" id="KW-0234">DNA repair</keyword>
<gene>
    <name evidence="11" type="ordered locus">Zymop_1467</name>
</gene>
<evidence type="ECO:0000313" key="11">
    <source>
        <dbReference type="EMBL" id="AEI38357.1"/>
    </source>
</evidence>
<dbReference type="GO" id="GO:0046872">
    <property type="term" value="F:metal ion binding"/>
    <property type="evidence" value="ECO:0007669"/>
    <property type="project" value="UniProtKB-KW"/>
</dbReference>
<evidence type="ECO:0000259" key="10">
    <source>
        <dbReference type="SMART" id="SM00986"/>
    </source>
</evidence>
<dbReference type="SUPFAM" id="SSF52141">
    <property type="entry name" value="Uracil-DNA glycosylase-like"/>
    <property type="match status" value="1"/>
</dbReference>
<evidence type="ECO:0000256" key="9">
    <source>
        <dbReference type="ARBA" id="ARBA00023887"/>
    </source>
</evidence>
<dbReference type="GO" id="GO:0006284">
    <property type="term" value="P:base-excision repair"/>
    <property type="evidence" value="ECO:0007669"/>
    <property type="project" value="InterPro"/>
</dbReference>
<dbReference type="PANTHER" id="PTHR33693:SF3">
    <property type="entry name" value="TYPE-5 URACIL-DNA GLYCOSYLASE"/>
    <property type="match status" value="1"/>
</dbReference>
<feature type="domain" description="Uracil-DNA glycosylase-like" evidence="10">
    <location>
        <begin position="82"/>
        <end position="249"/>
    </location>
</feature>
<dbReference type="GO" id="GO:0051539">
    <property type="term" value="F:4 iron, 4 sulfur cluster binding"/>
    <property type="evidence" value="ECO:0007669"/>
    <property type="project" value="UniProtKB-KW"/>
</dbReference>
<keyword evidence="1" id="KW-0004">4Fe-4S</keyword>
<dbReference type="InterPro" id="IPR036895">
    <property type="entry name" value="Uracil-DNA_glycosylase-like_sf"/>
</dbReference>
<dbReference type="eggNOG" id="COG1573">
    <property type="taxonomic scope" value="Bacteria"/>
</dbReference>
<evidence type="ECO:0000256" key="7">
    <source>
        <dbReference type="ARBA" id="ARBA00023204"/>
    </source>
</evidence>
<dbReference type="AlphaFoldDB" id="F8EVM0"/>
<dbReference type="Proteomes" id="UP000000491">
    <property type="component" value="Chromosome"/>
</dbReference>
<evidence type="ECO:0000256" key="6">
    <source>
        <dbReference type="ARBA" id="ARBA00023014"/>
    </source>
</evidence>
<dbReference type="InterPro" id="IPR005122">
    <property type="entry name" value="Uracil-DNA_glycosylase-like"/>
</dbReference>
<evidence type="ECO:0000313" key="12">
    <source>
        <dbReference type="Proteomes" id="UP000000491"/>
    </source>
</evidence>
<protein>
    <recommendedName>
        <fullName evidence="9">Type-5 uracil-DNA glycosylase</fullName>
    </recommendedName>
</protein>
<name>F8EVM0_ZYMMT</name>
<dbReference type="STRING" id="579138.Zymop_1467"/>
<dbReference type="Pfam" id="PF03167">
    <property type="entry name" value="UDG"/>
    <property type="match status" value="1"/>
</dbReference>
<dbReference type="CDD" id="cd10031">
    <property type="entry name" value="UDG-F5_TTUDGB_like"/>
    <property type="match status" value="1"/>
</dbReference>
<dbReference type="GO" id="GO:0033958">
    <property type="term" value="F:DNA-deoxyinosine glycosylase activity"/>
    <property type="evidence" value="ECO:0007669"/>
    <property type="project" value="InterPro"/>
</dbReference>
<accession>F8EVM0</accession>
<dbReference type="SMART" id="SM00986">
    <property type="entry name" value="UDG"/>
    <property type="match status" value="1"/>
</dbReference>
<dbReference type="HOGENOM" id="CLU_083279_0_0_5"/>
<keyword evidence="4" id="KW-0378">Hydrolase</keyword>
<keyword evidence="5" id="KW-0408">Iron</keyword>
<evidence type="ECO:0000256" key="4">
    <source>
        <dbReference type="ARBA" id="ARBA00022801"/>
    </source>
</evidence>
<dbReference type="RefSeq" id="WP_013934745.1">
    <property type="nucleotide sequence ID" value="NC_015709.1"/>
</dbReference>
<evidence type="ECO:0000256" key="2">
    <source>
        <dbReference type="ARBA" id="ARBA00022723"/>
    </source>
</evidence>
<dbReference type="InterPro" id="IPR044147">
    <property type="entry name" value="UdgB-like"/>
</dbReference>
<dbReference type="InterPro" id="IPR051536">
    <property type="entry name" value="UDG_Type-4/5"/>
</dbReference>
<sequence>MSAVYPFSKIFYRFSMTISRPISKTKKLSPHKKRNPLPALKTPIFSNSPLRPDPDCPLCPRLADFRHALQLSHPAWFNAPVPPFGDPDPWLAIIGLAPGMRGANRTGRPFTGDFAGILLYETLIHFGLATGTYEEKIDDSLQLKGVSVLNAVRCLPPANKPTPLEITTCRPFLQATLQNFSHLKIILALGQIAHQTILRHFNIRLAEMPFKHGAEYPLPSGLRLIDSYHCSRYNQNTKRLTPDMFQAIFKKIMTYYC</sequence>
<keyword evidence="3" id="KW-0227">DNA damage</keyword>
<evidence type="ECO:0000256" key="8">
    <source>
        <dbReference type="ARBA" id="ARBA00023779"/>
    </source>
</evidence>
<dbReference type="KEGG" id="zmp:Zymop_1467"/>
<dbReference type="EMBL" id="CP002865">
    <property type="protein sequence ID" value="AEI38357.1"/>
    <property type="molecule type" value="Genomic_DNA"/>
</dbReference>
<keyword evidence="6" id="KW-0411">Iron-sulfur</keyword>
<dbReference type="GO" id="GO:0004844">
    <property type="term" value="F:uracil DNA N-glycosylase activity"/>
    <property type="evidence" value="ECO:0007669"/>
    <property type="project" value="InterPro"/>
</dbReference>
<evidence type="ECO:0000256" key="3">
    <source>
        <dbReference type="ARBA" id="ARBA00022763"/>
    </source>
</evidence>
<dbReference type="Gene3D" id="3.40.470.10">
    <property type="entry name" value="Uracil-DNA glycosylase-like domain"/>
    <property type="match status" value="1"/>
</dbReference>
<evidence type="ECO:0000256" key="1">
    <source>
        <dbReference type="ARBA" id="ARBA00022485"/>
    </source>
</evidence>
<comment type="similarity">
    <text evidence="8">Belongs to the uracil-DNA glycosylase (UDG) superfamily. Type 5 (UDGb) family.</text>
</comment>
<proteinExistence type="inferred from homology"/>
<evidence type="ECO:0000256" key="5">
    <source>
        <dbReference type="ARBA" id="ARBA00023004"/>
    </source>
</evidence>
<keyword evidence="2" id="KW-0479">Metal-binding</keyword>
<reference evidence="11 12" key="1">
    <citation type="journal article" date="2011" name="J. Bacteriol.">
        <title>Genome sequence of the ethanol-producing Zymomonas mobilis subsp. pomaceae lectotype strain ATCC 29192.</title>
        <authorList>
            <person name="Kouvelis V.N."/>
            <person name="Davenport K.W."/>
            <person name="Brettin T.S."/>
            <person name="Bruce D."/>
            <person name="Detter C."/>
            <person name="Han C.S."/>
            <person name="Nolan M."/>
            <person name="Tapia R."/>
            <person name="Damoulaki A."/>
            <person name="Kyrpides N.C."/>
            <person name="Typas M.A."/>
            <person name="Pappas K.M."/>
        </authorList>
    </citation>
    <scope>NUCLEOTIDE SEQUENCE [LARGE SCALE GENOMIC DNA]</scope>
    <source>
        <strain evidence="12">ATCC 29192 / DSM 22645 / JCM 10191 / CCUG 17912 / NBRC 13757 / NCIMB 11200 / NRRL B-4491 / Barker I</strain>
    </source>
</reference>
<dbReference type="SMART" id="SM00987">
    <property type="entry name" value="UreE_C"/>
    <property type="match status" value="1"/>
</dbReference>
<organism evidence="11 12">
    <name type="scientific">Zymomonas mobilis subsp. pomaceae (strain ATCC 29192 / DSM 22645 / JCM 10191 / CCUG 17912 / NBRC 13757 / NCIMB 11200 / NRRL B-4491 / Barker I)</name>
    <dbReference type="NCBI Taxonomy" id="579138"/>
    <lineage>
        <taxon>Bacteria</taxon>
        <taxon>Pseudomonadati</taxon>
        <taxon>Pseudomonadota</taxon>
        <taxon>Alphaproteobacteria</taxon>
        <taxon>Sphingomonadales</taxon>
        <taxon>Zymomonadaceae</taxon>
        <taxon>Zymomonas</taxon>
    </lineage>
</organism>
<dbReference type="PATRIC" id="fig|579138.3.peg.1554"/>